<feature type="compositionally biased region" description="Polar residues" evidence="1">
    <location>
        <begin position="105"/>
        <end position="121"/>
    </location>
</feature>
<evidence type="ECO:0000256" key="1">
    <source>
        <dbReference type="SAM" id="MobiDB-lite"/>
    </source>
</evidence>
<evidence type="ECO:0008006" key="4">
    <source>
        <dbReference type="Google" id="ProtNLM"/>
    </source>
</evidence>
<dbReference type="PANTHER" id="PTHR15615:SF27">
    <property type="entry name" value="PHO85 CYCLIN CLG1"/>
    <property type="match status" value="1"/>
</dbReference>
<dbReference type="AlphaFoldDB" id="A0A6J3MII7"/>
<evidence type="ECO:0000313" key="3">
    <source>
        <dbReference type="RefSeq" id="XP_033463758.1"/>
    </source>
</evidence>
<feature type="region of interest" description="Disordered" evidence="1">
    <location>
        <begin position="94"/>
        <end position="136"/>
    </location>
</feature>
<proteinExistence type="predicted"/>
<dbReference type="GO" id="GO:0016538">
    <property type="term" value="F:cyclin-dependent protein serine/threonine kinase regulator activity"/>
    <property type="evidence" value="ECO:0007669"/>
    <property type="project" value="TreeGrafter"/>
</dbReference>
<sequence>MANYYSRPHGGQLPLTPPDSGSGYAFRSMPYPHDPYASQTTRHDVAYEYQTGFMPQVIAPASATYPYQQSNYSCTSLPPIQSSYYDHTAQTLPPMRSSERAVSAESYQRPTQSEQSTATTRDQQRPAAKEEKATGGVSAKLDYEMDRMTDFVTEAAQSMYALHLSPICIADIDVTRSFQHQMQSHPSFRKWVHQVLSATRLPSATILLSLHYLNDRLAKHPGSIQSGENQIYRLLAVALVLGSKFLDDNTFINRSWSDVTAIKVSELNLLEMKWLALIQYRLHIEPDCLKAWIDSWHKYDSEYASKHQPIRLAPLDTNLHRQNRHADRYSPYPTPLTASSNAFEVMSMPARSMPYLTPYSAVDPWSSSRGLDGMYKSQQHYQFQSYDPVTDAARRASEEHARQVAYAYPQSAHPSYYPALSSYGNVWDQRGWTNNTHRFDCSCSTCAYQAHYRPYTMTSGYNATQSVMG</sequence>
<dbReference type="RefSeq" id="XP_033463758.1">
    <property type="nucleotide sequence ID" value="XM_033600842.1"/>
</dbReference>
<dbReference type="SUPFAM" id="SSF47954">
    <property type="entry name" value="Cyclin-like"/>
    <property type="match status" value="1"/>
</dbReference>
<protein>
    <recommendedName>
        <fullName evidence="4">Cyclin-like protein</fullName>
    </recommendedName>
</protein>
<dbReference type="InterPro" id="IPR036915">
    <property type="entry name" value="Cyclin-like_sf"/>
</dbReference>
<dbReference type="Gene3D" id="1.10.472.10">
    <property type="entry name" value="Cyclin-like"/>
    <property type="match status" value="1"/>
</dbReference>
<reference evidence="3" key="2">
    <citation type="submission" date="2020-04" db="EMBL/GenBank/DDBJ databases">
        <authorList>
            <consortium name="NCBI Genome Project"/>
        </authorList>
    </citation>
    <scope>NUCLEOTIDE SEQUENCE</scope>
    <source>
        <strain evidence="3">CBS 342.82</strain>
    </source>
</reference>
<organism evidence="3">
    <name type="scientific">Dissoconium aciculare CBS 342.82</name>
    <dbReference type="NCBI Taxonomy" id="1314786"/>
    <lineage>
        <taxon>Eukaryota</taxon>
        <taxon>Fungi</taxon>
        <taxon>Dikarya</taxon>
        <taxon>Ascomycota</taxon>
        <taxon>Pezizomycotina</taxon>
        <taxon>Dothideomycetes</taxon>
        <taxon>Dothideomycetidae</taxon>
        <taxon>Mycosphaerellales</taxon>
        <taxon>Dissoconiaceae</taxon>
        <taxon>Dissoconium</taxon>
    </lineage>
</organism>
<feature type="compositionally biased region" description="Basic and acidic residues" evidence="1">
    <location>
        <begin position="122"/>
        <end position="133"/>
    </location>
</feature>
<evidence type="ECO:0000313" key="2">
    <source>
        <dbReference type="Proteomes" id="UP000504637"/>
    </source>
</evidence>
<dbReference type="GeneID" id="54358642"/>
<accession>A0A6J3MII7</accession>
<dbReference type="Proteomes" id="UP000504637">
    <property type="component" value="Unplaced"/>
</dbReference>
<gene>
    <name evidence="3" type="ORF">K489DRAFT_312179</name>
</gene>
<dbReference type="CDD" id="cd20557">
    <property type="entry name" value="CYCLIN_ScPCL1-like"/>
    <property type="match status" value="1"/>
</dbReference>
<dbReference type="Pfam" id="PF08613">
    <property type="entry name" value="Cyclin"/>
    <property type="match status" value="1"/>
</dbReference>
<dbReference type="GO" id="GO:0005634">
    <property type="term" value="C:nucleus"/>
    <property type="evidence" value="ECO:0007669"/>
    <property type="project" value="TreeGrafter"/>
</dbReference>
<dbReference type="OrthoDB" id="244495at2759"/>
<dbReference type="PANTHER" id="PTHR15615">
    <property type="match status" value="1"/>
</dbReference>
<dbReference type="InterPro" id="IPR013922">
    <property type="entry name" value="Cyclin_PHO80-like"/>
</dbReference>
<dbReference type="GO" id="GO:0000307">
    <property type="term" value="C:cyclin-dependent protein kinase holoenzyme complex"/>
    <property type="evidence" value="ECO:0007669"/>
    <property type="project" value="TreeGrafter"/>
</dbReference>
<feature type="region of interest" description="Disordered" evidence="1">
    <location>
        <begin position="1"/>
        <end position="27"/>
    </location>
</feature>
<reference evidence="3" key="3">
    <citation type="submission" date="2025-08" db="UniProtKB">
        <authorList>
            <consortium name="RefSeq"/>
        </authorList>
    </citation>
    <scope>IDENTIFICATION</scope>
    <source>
        <strain evidence="3">CBS 342.82</strain>
    </source>
</reference>
<keyword evidence="2" id="KW-1185">Reference proteome</keyword>
<name>A0A6J3MII7_9PEZI</name>
<dbReference type="GO" id="GO:0019901">
    <property type="term" value="F:protein kinase binding"/>
    <property type="evidence" value="ECO:0007669"/>
    <property type="project" value="InterPro"/>
</dbReference>
<reference evidence="3" key="1">
    <citation type="submission" date="2020-01" db="EMBL/GenBank/DDBJ databases">
        <authorList>
            <consortium name="DOE Joint Genome Institute"/>
            <person name="Haridas S."/>
            <person name="Albert R."/>
            <person name="Binder M."/>
            <person name="Bloem J."/>
            <person name="Labutti K."/>
            <person name="Salamov A."/>
            <person name="Andreopoulos B."/>
            <person name="Baker S.E."/>
            <person name="Barry K."/>
            <person name="Bills G."/>
            <person name="Bluhm B.H."/>
            <person name="Cannon C."/>
            <person name="Castanera R."/>
            <person name="Culley D.E."/>
            <person name="Daum C."/>
            <person name="Ezra D."/>
            <person name="Gonzalez J.B."/>
            <person name="Henrissat B."/>
            <person name="Kuo A."/>
            <person name="Liang C."/>
            <person name="Lipzen A."/>
            <person name="Lutzoni F."/>
            <person name="Magnuson J."/>
            <person name="Mondo S."/>
            <person name="Nolan M."/>
            <person name="Ohm R."/>
            <person name="Pangilinan J."/>
            <person name="Park H.-J."/>
            <person name="Ramirez L."/>
            <person name="Alfaro M."/>
            <person name="Sun H."/>
            <person name="Tritt A."/>
            <person name="Yoshinaga Y."/>
            <person name="Zwiers L.-H."/>
            <person name="Turgeon B.G."/>
            <person name="Goodwin S.B."/>
            <person name="Spatafora J.W."/>
            <person name="Crous P.W."/>
            <person name="Grigoriev I.V."/>
        </authorList>
    </citation>
    <scope>NUCLEOTIDE SEQUENCE</scope>
    <source>
        <strain evidence="3">CBS 342.82</strain>
    </source>
</reference>